<evidence type="ECO:0000313" key="1">
    <source>
        <dbReference type="EMBL" id="QLH50223.1"/>
    </source>
</evidence>
<dbReference type="KEGG" id="acog:HWD57_10860"/>
<dbReference type="AlphaFoldDB" id="A0A7D5SNZ5"/>
<sequence>MSLSFADSLRTARALATVAQLDRAATPATLSLYYTTQPAAGADPGGSAAAVITLQKPCGTVTNGVIHFATTQPAQVAASGQVLWARARDGDGYWLIDGHVALTGTPGAVFTLDDLDLYAGAFVFLFGATLTEP</sequence>
<proteinExistence type="predicted"/>
<protein>
    <submittedName>
        <fullName evidence="1">Uncharacterized protein</fullName>
    </submittedName>
</protein>
<accession>A0A7D5SNZ5</accession>
<evidence type="ECO:0000313" key="2">
    <source>
        <dbReference type="Proteomes" id="UP000509684"/>
    </source>
</evidence>
<name>A0A7D5SNZ5_9PROT</name>
<dbReference type="Proteomes" id="UP000509684">
    <property type="component" value="Chromosome"/>
</dbReference>
<gene>
    <name evidence="1" type="ORF">HWD57_10860</name>
</gene>
<reference evidence="1 2" key="1">
    <citation type="journal article" date="2019" name="Microbiome">
        <title>Annotated bacterial chromosomes from frame-shift-corrected long-read metagenomic data.</title>
        <authorList>
            <person name="Arumugam K."/>
            <person name="Bagci C."/>
            <person name="Bessarab I."/>
            <person name="Beier S."/>
            <person name="Buchfink B."/>
            <person name="Gorska A."/>
            <person name="Qiu G."/>
            <person name="Huson D.H."/>
            <person name="Williams R.B.H."/>
        </authorList>
    </citation>
    <scope>NUCLEOTIDE SEQUENCE [LARGE SCALE GENOMIC DNA]</scope>
    <source>
        <strain evidence="1">SSA1</strain>
    </source>
</reference>
<dbReference type="EMBL" id="CP058708">
    <property type="protein sequence ID" value="QLH50223.1"/>
    <property type="molecule type" value="Genomic_DNA"/>
</dbReference>
<organism evidence="1 2">
    <name type="scientific">Candidatus Accumulibacter cognatus</name>
    <dbReference type="NCBI Taxonomy" id="2954383"/>
    <lineage>
        <taxon>Bacteria</taxon>
        <taxon>Pseudomonadati</taxon>
        <taxon>Pseudomonadota</taxon>
        <taxon>Betaproteobacteria</taxon>
        <taxon>Candidatus Accumulibacter</taxon>
    </lineage>
</organism>